<keyword evidence="5" id="KW-0720">Serine protease</keyword>
<dbReference type="EMBL" id="LN483079">
    <property type="protein sequence ID" value="CEA05757.1"/>
    <property type="molecule type" value="Genomic_DNA"/>
</dbReference>
<dbReference type="PRINTS" id="PR00127">
    <property type="entry name" value="CLPPROTEASEP"/>
</dbReference>
<name>A0A078MK03_9BACL</name>
<evidence type="ECO:0000256" key="3">
    <source>
        <dbReference type="ARBA" id="ARBA00022670"/>
    </source>
</evidence>
<sequence>MTTINITGAIIDEEDRFAYAWYGLDYTTASDVDRRLERANGDVTVIINSQGGSVYAANQIYHSLKKYGQKNKVTTEIAGVAFSAASYIALAGNDVAMSHLAQFMIHNAAGGNYGDHRSMDKASELLLKTNQSIVKAYAVKTGIEEKELLNMMAEETFMTAEEALEKGFVDRIMHNDTQIKLTASNKGELLPQNIVQKMRENKHLFSNEGQKKVTEPAITPKEDPKNNEKGSVKMTYEEIKEQYPEIFNQIKDEGVKEGVSQENARIKNIDSLANTGMTDLLNAAKYEKPMDAGQLAIAILNKQQEIGKNHEKKVEEDAKNLDQVNASAADDEENKKAQAVAQSVTGLENIFKNGGVL</sequence>
<keyword evidence="3 8" id="KW-0645">Protease</keyword>
<comment type="similarity">
    <text evidence="1 6">Belongs to the peptidase S14 family.</text>
</comment>
<organism evidence="8">
    <name type="scientific">Metalysinibacillus saudimassiliensis</name>
    <dbReference type="NCBI Taxonomy" id="1461583"/>
    <lineage>
        <taxon>Bacteria</taxon>
        <taxon>Bacillati</taxon>
        <taxon>Bacillota</taxon>
        <taxon>Bacilli</taxon>
        <taxon>Bacillales</taxon>
        <taxon>Caryophanaceae</taxon>
        <taxon>Metalysinibacillus</taxon>
    </lineage>
</organism>
<dbReference type="CDD" id="cd07016">
    <property type="entry name" value="S14_ClpP_1"/>
    <property type="match status" value="1"/>
</dbReference>
<dbReference type="AlphaFoldDB" id="A0A078MK03"/>
<dbReference type="GO" id="GO:0006515">
    <property type="term" value="P:protein quality control for misfolded or incompletely synthesized proteins"/>
    <property type="evidence" value="ECO:0007669"/>
    <property type="project" value="TreeGrafter"/>
</dbReference>
<reference evidence="8" key="1">
    <citation type="submission" date="2014-07" db="EMBL/GenBank/DDBJ databases">
        <authorList>
            <person name="Urmite Genomes Urmite Genomes"/>
        </authorList>
    </citation>
    <scope>NUCLEOTIDE SEQUENCE</scope>
    <source>
        <strain evidence="8">13S34_air</strain>
    </source>
</reference>
<dbReference type="SUPFAM" id="SSF52096">
    <property type="entry name" value="ClpP/crotonase"/>
    <property type="match status" value="1"/>
</dbReference>
<dbReference type="NCBIfam" id="NF045542">
    <property type="entry name" value="Clp_rel_HeadMat"/>
    <property type="match status" value="1"/>
</dbReference>
<evidence type="ECO:0000256" key="7">
    <source>
        <dbReference type="SAM" id="MobiDB-lite"/>
    </source>
</evidence>
<evidence type="ECO:0000256" key="1">
    <source>
        <dbReference type="ARBA" id="ARBA00007039"/>
    </source>
</evidence>
<dbReference type="InterPro" id="IPR001907">
    <property type="entry name" value="ClpP"/>
</dbReference>
<dbReference type="Gene3D" id="3.90.226.10">
    <property type="entry name" value="2-enoyl-CoA Hydratase, Chain A, domain 1"/>
    <property type="match status" value="1"/>
</dbReference>
<dbReference type="GO" id="GO:0009368">
    <property type="term" value="C:endopeptidase Clp complex"/>
    <property type="evidence" value="ECO:0007669"/>
    <property type="project" value="TreeGrafter"/>
</dbReference>
<dbReference type="Pfam" id="PF00574">
    <property type="entry name" value="CLP_protease"/>
    <property type="match status" value="1"/>
</dbReference>
<dbReference type="GO" id="GO:0051117">
    <property type="term" value="F:ATPase binding"/>
    <property type="evidence" value="ECO:0007669"/>
    <property type="project" value="TreeGrafter"/>
</dbReference>
<evidence type="ECO:0000256" key="5">
    <source>
        <dbReference type="ARBA" id="ARBA00022825"/>
    </source>
</evidence>
<evidence type="ECO:0000256" key="2">
    <source>
        <dbReference type="ARBA" id="ARBA00022490"/>
    </source>
</evidence>
<protein>
    <recommendedName>
        <fullName evidence="6">ATP-dependent Clp protease proteolytic subunit</fullName>
    </recommendedName>
</protein>
<dbReference type="PANTHER" id="PTHR10381">
    <property type="entry name" value="ATP-DEPENDENT CLP PROTEASE PROTEOLYTIC SUBUNIT"/>
    <property type="match status" value="1"/>
</dbReference>
<dbReference type="HOGENOM" id="CLU_052762_0_1_9"/>
<evidence type="ECO:0000256" key="4">
    <source>
        <dbReference type="ARBA" id="ARBA00022801"/>
    </source>
</evidence>
<keyword evidence="4" id="KW-0378">Hydrolase</keyword>
<dbReference type="GO" id="GO:0004176">
    <property type="term" value="F:ATP-dependent peptidase activity"/>
    <property type="evidence" value="ECO:0007669"/>
    <property type="project" value="InterPro"/>
</dbReference>
<feature type="region of interest" description="Disordered" evidence="7">
    <location>
        <begin position="209"/>
        <end position="229"/>
    </location>
</feature>
<feature type="region of interest" description="Disordered" evidence="7">
    <location>
        <begin position="318"/>
        <end position="337"/>
    </location>
</feature>
<dbReference type="PATRIC" id="fig|1461583.4.peg.2529"/>
<dbReference type="PANTHER" id="PTHR10381:SF70">
    <property type="entry name" value="ATP-DEPENDENT CLP PROTEASE PROTEOLYTIC SUBUNIT"/>
    <property type="match status" value="1"/>
</dbReference>
<accession>A0A078MK03</accession>
<proteinExistence type="inferred from homology"/>
<dbReference type="InterPro" id="IPR023562">
    <property type="entry name" value="ClpP/TepA"/>
</dbReference>
<dbReference type="InterPro" id="IPR029045">
    <property type="entry name" value="ClpP/crotonase-like_dom_sf"/>
</dbReference>
<evidence type="ECO:0000256" key="6">
    <source>
        <dbReference type="RuleBase" id="RU003567"/>
    </source>
</evidence>
<keyword evidence="2" id="KW-0963">Cytoplasm</keyword>
<gene>
    <name evidence="8" type="primary">clpP_2</name>
    <name evidence="8" type="ORF">BN1050_02636</name>
</gene>
<evidence type="ECO:0000313" key="8">
    <source>
        <dbReference type="EMBL" id="CEA05757.1"/>
    </source>
</evidence>
<dbReference type="GO" id="GO:0004252">
    <property type="term" value="F:serine-type endopeptidase activity"/>
    <property type="evidence" value="ECO:0007669"/>
    <property type="project" value="InterPro"/>
</dbReference>